<evidence type="ECO:0000313" key="3">
    <source>
        <dbReference type="Proteomes" id="UP001207742"/>
    </source>
</evidence>
<evidence type="ECO:0000313" key="2">
    <source>
        <dbReference type="EMBL" id="MCW3487468.1"/>
    </source>
</evidence>
<name>A0ABT3IU14_9BACT</name>
<feature type="region of interest" description="Disordered" evidence="1">
    <location>
        <begin position="37"/>
        <end position="63"/>
    </location>
</feature>
<proteinExistence type="predicted"/>
<gene>
    <name evidence="2" type="ORF">OL497_26465</name>
</gene>
<evidence type="ECO:0000256" key="1">
    <source>
        <dbReference type="SAM" id="MobiDB-lite"/>
    </source>
</evidence>
<protein>
    <submittedName>
        <fullName evidence="2">Uncharacterized protein</fullName>
    </submittedName>
</protein>
<comment type="caution">
    <text evidence="2">The sequence shown here is derived from an EMBL/GenBank/DDBJ whole genome shotgun (WGS) entry which is preliminary data.</text>
</comment>
<sequence length="63" mass="6786">MKKEHVNMNAVSALVLDKEIISKADARTIENMSADKKSGEGYIPSVLPTTPTTTGMKTLATHL</sequence>
<dbReference type="EMBL" id="JAPDNS010000002">
    <property type="protein sequence ID" value="MCW3487468.1"/>
    <property type="molecule type" value="Genomic_DNA"/>
</dbReference>
<accession>A0ABT3IU14</accession>
<organism evidence="2 3">
    <name type="scientific">Chitinophaga nivalis</name>
    <dbReference type="NCBI Taxonomy" id="2991709"/>
    <lineage>
        <taxon>Bacteria</taxon>
        <taxon>Pseudomonadati</taxon>
        <taxon>Bacteroidota</taxon>
        <taxon>Chitinophagia</taxon>
        <taxon>Chitinophagales</taxon>
        <taxon>Chitinophagaceae</taxon>
        <taxon>Chitinophaga</taxon>
    </lineage>
</organism>
<reference evidence="2 3" key="1">
    <citation type="submission" date="2022-10" db="EMBL/GenBank/DDBJ databases">
        <title>Chitinophaga nivalis PC15 sp. nov., isolated from Pyeongchang county, South Korea.</title>
        <authorList>
            <person name="Trinh H.N."/>
        </authorList>
    </citation>
    <scope>NUCLEOTIDE SEQUENCE [LARGE SCALE GENOMIC DNA]</scope>
    <source>
        <strain evidence="2 3">PC14</strain>
    </source>
</reference>
<dbReference type="RefSeq" id="WP_264734275.1">
    <property type="nucleotide sequence ID" value="NZ_JAPDNR010000001.1"/>
</dbReference>
<dbReference type="Proteomes" id="UP001207742">
    <property type="component" value="Unassembled WGS sequence"/>
</dbReference>
<keyword evidence="3" id="KW-1185">Reference proteome</keyword>